<sequence length="611" mass="69999">MARIENHKYSIEEAFRECFYIVPDYQREYVWTDKEVHQLLEDIGEQIDAGTTREYFIGTVLVSPTDQKNHYEVIDGQQRLTTFFLLLCALKHLFQGEPQRQMISGLISTSYVDSDGEVRTNLKLEPRYESAGEVMAKLVELDADPQSVRAGIQASGIASFGSLENLVNAYSTLYRYLKDNYDDAPKLKKYWGYLANNVVFIQISTDVSSALKIFETINERGVGLNPMDLLKNLLFTQVKQAQFTQLKDEWKKITKPLEKQKEKPLRLLRYFLMANYVIKNERGNSVVREDEIYDWFIAKDNAALCDYAGKPFEFVRKVIRNVEHYLAFANGLGNDGKRSLAMDSLKRLAGGAFSLHFVLLLAAANFPKPLFDHFVAQLESFLFYYIFTKTPTKDLERSFSQWADELRAIAEISDPMKQKAQLNAFVADRFEKNMRGKSQELADALKRFTLYSMQQYRTRYLLARLTQHVEMAFSGLKVPGSLEPFTNLEIEHILPNKPEDDLRGKWATENPGMVYDDYKNRLGNLTLLEKPINIVAGNDFYTAKQVEYGKSGNYLTRSLVALTDVGQNTSISRINAKLEAFPAWNAASIEKRHAMLIALAQDVWKTTAIDV</sequence>
<name>G0JNZ8_9PROT</name>
<evidence type="ECO:0000259" key="1">
    <source>
        <dbReference type="Pfam" id="PF03235"/>
    </source>
</evidence>
<dbReference type="Pfam" id="PF07510">
    <property type="entry name" value="GmrSD_C"/>
    <property type="match status" value="1"/>
</dbReference>
<dbReference type="PANTHER" id="PTHR35149">
    <property type="entry name" value="SLL5132 PROTEIN"/>
    <property type="match status" value="1"/>
</dbReference>
<dbReference type="PANTHER" id="PTHR35149:SF2">
    <property type="entry name" value="DUF262 DOMAIN-CONTAINING PROTEIN"/>
    <property type="match status" value="1"/>
</dbReference>
<dbReference type="EMBL" id="CP002985">
    <property type="protein sequence ID" value="AEM48413.1"/>
    <property type="molecule type" value="Genomic_DNA"/>
</dbReference>
<evidence type="ECO:0000313" key="4">
    <source>
        <dbReference type="Proteomes" id="UP000009220"/>
    </source>
</evidence>
<feature type="domain" description="GmrSD restriction endonucleases N-terminal" evidence="1">
    <location>
        <begin position="17"/>
        <end position="235"/>
    </location>
</feature>
<dbReference type="RefSeq" id="WP_014029664.1">
    <property type="nucleotide sequence ID" value="NC_015942.1"/>
</dbReference>
<feature type="domain" description="GmrSD restriction endonucleases C-terminal" evidence="2">
    <location>
        <begin position="438"/>
        <end position="598"/>
    </location>
</feature>
<dbReference type="InterPro" id="IPR004919">
    <property type="entry name" value="GmrSD_N"/>
</dbReference>
<evidence type="ECO:0000313" key="3">
    <source>
        <dbReference type="EMBL" id="AEM48413.1"/>
    </source>
</evidence>
<dbReference type="AlphaFoldDB" id="G0JNZ8"/>
<dbReference type="eggNOG" id="COG1479">
    <property type="taxonomic scope" value="Bacteria"/>
</dbReference>
<dbReference type="InterPro" id="IPR011089">
    <property type="entry name" value="GmrSD_C"/>
</dbReference>
<dbReference type="KEGG" id="afi:Acife_2303"/>
<dbReference type="Pfam" id="PF03235">
    <property type="entry name" value="GmrSD_N"/>
    <property type="match status" value="1"/>
</dbReference>
<organism evidence="3 4">
    <name type="scientific">Acidithiobacillus ferrivorans SS3</name>
    <dbReference type="NCBI Taxonomy" id="743299"/>
    <lineage>
        <taxon>Bacteria</taxon>
        <taxon>Pseudomonadati</taxon>
        <taxon>Pseudomonadota</taxon>
        <taxon>Acidithiobacillia</taxon>
        <taxon>Acidithiobacillales</taxon>
        <taxon>Acidithiobacillaceae</taxon>
        <taxon>Acidithiobacillus</taxon>
    </lineage>
</organism>
<proteinExistence type="predicted"/>
<evidence type="ECO:0000259" key="2">
    <source>
        <dbReference type="Pfam" id="PF07510"/>
    </source>
</evidence>
<gene>
    <name evidence="3" type="ORF">Acife_2303</name>
</gene>
<accession>G0JNZ8</accession>
<dbReference type="HOGENOM" id="CLU_011736_6_1_6"/>
<dbReference type="STRING" id="743299.Acife_2303"/>
<dbReference type="Proteomes" id="UP000009220">
    <property type="component" value="Chromosome"/>
</dbReference>
<reference evidence="3 4" key="1">
    <citation type="journal article" date="2011" name="J. Bacteriol.">
        <title>Draft genome of the psychrotolerant acidophile Acidithiobacillus ferrivorans SS3.</title>
        <authorList>
            <person name="Liljeqvist M."/>
            <person name="Valdes J."/>
            <person name="Holmes D.S."/>
            <person name="Dopson M."/>
        </authorList>
    </citation>
    <scope>NUCLEOTIDE SEQUENCE [LARGE SCALE GENOMIC DNA]</scope>
    <source>
        <strain evidence="3 4">SS3</strain>
    </source>
</reference>
<protein>
    <recommendedName>
        <fullName evidence="5">DUF262 domain-containing protein</fullName>
    </recommendedName>
</protein>
<evidence type="ECO:0008006" key="5">
    <source>
        <dbReference type="Google" id="ProtNLM"/>
    </source>
</evidence>